<proteinExistence type="predicted"/>
<dbReference type="EMBL" id="JH816237">
    <property type="protein sequence ID" value="EKC30072.1"/>
    <property type="molecule type" value="Genomic_DNA"/>
</dbReference>
<accession>K1Q0Y2</accession>
<dbReference type="InParanoid" id="K1Q0Y2"/>
<organism evidence="1">
    <name type="scientific">Magallana gigas</name>
    <name type="common">Pacific oyster</name>
    <name type="synonym">Crassostrea gigas</name>
    <dbReference type="NCBI Taxonomy" id="29159"/>
    <lineage>
        <taxon>Eukaryota</taxon>
        <taxon>Metazoa</taxon>
        <taxon>Spiralia</taxon>
        <taxon>Lophotrochozoa</taxon>
        <taxon>Mollusca</taxon>
        <taxon>Bivalvia</taxon>
        <taxon>Autobranchia</taxon>
        <taxon>Pteriomorphia</taxon>
        <taxon>Ostreida</taxon>
        <taxon>Ostreoidea</taxon>
        <taxon>Ostreidae</taxon>
        <taxon>Magallana</taxon>
    </lineage>
</organism>
<dbReference type="AlphaFoldDB" id="K1Q0Y2"/>
<name>K1Q0Y2_MAGGI</name>
<sequence length="78" mass="9002">MAEVVMQDASFSCVRIKLVKRTSVLIECFVYPQMTLLLPFDSVYFCFIKPNQKNLVCSGLFSYVRNPLNCSLIQKSRE</sequence>
<evidence type="ECO:0000313" key="1">
    <source>
        <dbReference type="EMBL" id="EKC30072.1"/>
    </source>
</evidence>
<gene>
    <name evidence="1" type="ORF">CGI_10006500</name>
</gene>
<protein>
    <submittedName>
        <fullName evidence="1">Uncharacterized protein</fullName>
    </submittedName>
</protein>
<reference evidence="1" key="1">
    <citation type="journal article" date="2012" name="Nature">
        <title>The oyster genome reveals stress adaptation and complexity of shell formation.</title>
        <authorList>
            <person name="Zhang G."/>
            <person name="Fang X."/>
            <person name="Guo X."/>
            <person name="Li L."/>
            <person name="Luo R."/>
            <person name="Xu F."/>
            <person name="Yang P."/>
            <person name="Zhang L."/>
            <person name="Wang X."/>
            <person name="Qi H."/>
            <person name="Xiong Z."/>
            <person name="Que H."/>
            <person name="Xie Y."/>
            <person name="Holland P.W."/>
            <person name="Paps J."/>
            <person name="Zhu Y."/>
            <person name="Wu F."/>
            <person name="Chen Y."/>
            <person name="Wang J."/>
            <person name="Peng C."/>
            <person name="Meng J."/>
            <person name="Yang L."/>
            <person name="Liu J."/>
            <person name="Wen B."/>
            <person name="Zhang N."/>
            <person name="Huang Z."/>
            <person name="Zhu Q."/>
            <person name="Feng Y."/>
            <person name="Mount A."/>
            <person name="Hedgecock D."/>
            <person name="Xu Z."/>
            <person name="Liu Y."/>
            <person name="Domazet-Loso T."/>
            <person name="Du Y."/>
            <person name="Sun X."/>
            <person name="Zhang S."/>
            <person name="Liu B."/>
            <person name="Cheng P."/>
            <person name="Jiang X."/>
            <person name="Li J."/>
            <person name="Fan D."/>
            <person name="Wang W."/>
            <person name="Fu W."/>
            <person name="Wang T."/>
            <person name="Wang B."/>
            <person name="Zhang J."/>
            <person name="Peng Z."/>
            <person name="Li Y."/>
            <person name="Li N."/>
            <person name="Wang J."/>
            <person name="Chen M."/>
            <person name="He Y."/>
            <person name="Tan F."/>
            <person name="Song X."/>
            <person name="Zheng Q."/>
            <person name="Huang R."/>
            <person name="Yang H."/>
            <person name="Du X."/>
            <person name="Chen L."/>
            <person name="Yang M."/>
            <person name="Gaffney P.M."/>
            <person name="Wang S."/>
            <person name="Luo L."/>
            <person name="She Z."/>
            <person name="Ming Y."/>
            <person name="Huang W."/>
            <person name="Zhang S."/>
            <person name="Huang B."/>
            <person name="Zhang Y."/>
            <person name="Qu T."/>
            <person name="Ni P."/>
            <person name="Miao G."/>
            <person name="Wang J."/>
            <person name="Wang Q."/>
            <person name="Steinberg C.E."/>
            <person name="Wang H."/>
            <person name="Li N."/>
            <person name="Qian L."/>
            <person name="Zhang G."/>
            <person name="Li Y."/>
            <person name="Yang H."/>
            <person name="Liu X."/>
            <person name="Wang J."/>
            <person name="Yin Y."/>
            <person name="Wang J."/>
        </authorList>
    </citation>
    <scope>NUCLEOTIDE SEQUENCE [LARGE SCALE GENOMIC DNA]</scope>
    <source>
        <strain evidence="1">05x7-T-G4-1.051#20</strain>
    </source>
</reference>
<dbReference type="HOGENOM" id="CLU_2624401_0_0_1"/>